<feature type="transmembrane region" description="Helical" evidence="7">
    <location>
        <begin position="246"/>
        <end position="268"/>
    </location>
</feature>
<dbReference type="Proteomes" id="UP000037822">
    <property type="component" value="Unassembled WGS sequence"/>
</dbReference>
<evidence type="ECO:0000313" key="8">
    <source>
        <dbReference type="EMBL" id="KPH82837.1"/>
    </source>
</evidence>
<evidence type="ECO:0000256" key="2">
    <source>
        <dbReference type="ARBA" id="ARBA00022448"/>
    </source>
</evidence>
<dbReference type="PIRSF" id="PIRSF006603">
    <property type="entry name" value="DinF"/>
    <property type="match status" value="1"/>
</dbReference>
<dbReference type="EMBL" id="LGSZ01000010">
    <property type="protein sequence ID" value="KPH82837.1"/>
    <property type="molecule type" value="Genomic_DNA"/>
</dbReference>
<sequence length="481" mass="48999">MSAPAGPAASAPKSAVFVSGSLMRHVAVMTGTGAIGLMAIFVVDLLSLLYVSWLGRPEATAGVGFATIVLYLMISINIGLMIAVAALTARALGAGDRQGARRLAGSTMTLMALAALALTAVTLPCLPWLLRLLGAHDESYRVALSFLWIVLPSNALMAVGMGLSGVLRAVGDARRAMFVTLGGGIVTAGLDPLLIFWAGLGPDGAAWAIVVARVIIVATGLHGAVRVHDMIAPPSLAGLRQDTARAMMIAGPAILTNLSNPIANAVFASIFARFGDGAVAALAIMDRLVPVAFGVLFALTGAVGPILAQNWGAGRFDRMRRGLTASAVFAIGCVVVAGLALALLRGGIVAAFGATGLTAELVMFFCLVAGPMWLFVGLLFVANAAFNNLGMPFLSTLFSWGRATLGTMPLAWLGAQYAGPKGALVGSAIGAVAFGILALIFAYRGIARLERTARASASLASPPDAAIVPRQAATDRAAAGG</sequence>
<evidence type="ECO:0000256" key="1">
    <source>
        <dbReference type="ARBA" id="ARBA00004429"/>
    </source>
</evidence>
<feature type="transmembrane region" description="Helical" evidence="7">
    <location>
        <begin position="142"/>
        <end position="166"/>
    </location>
</feature>
<keyword evidence="4 7" id="KW-0812">Transmembrane</keyword>
<evidence type="ECO:0000256" key="7">
    <source>
        <dbReference type="SAM" id="Phobius"/>
    </source>
</evidence>
<name>A0A0N0MDS5_9HYPH</name>
<dbReference type="InterPro" id="IPR048279">
    <property type="entry name" value="MdtK-like"/>
</dbReference>
<comment type="subcellular location">
    <subcellularLocation>
        <location evidence="1">Cell inner membrane</location>
        <topology evidence="1">Multi-pass membrane protein</topology>
    </subcellularLocation>
</comment>
<comment type="caution">
    <text evidence="8">The sequence shown here is derived from an EMBL/GenBank/DDBJ whole genome shotgun (WGS) entry which is preliminary data.</text>
</comment>
<dbReference type="GO" id="GO:0042910">
    <property type="term" value="F:xenobiotic transmembrane transporter activity"/>
    <property type="evidence" value="ECO:0007669"/>
    <property type="project" value="InterPro"/>
</dbReference>
<proteinExistence type="predicted"/>
<dbReference type="InterPro" id="IPR052031">
    <property type="entry name" value="Membrane_Transporter-Flippase"/>
</dbReference>
<feature type="transmembrane region" description="Helical" evidence="7">
    <location>
        <begin position="328"/>
        <end position="355"/>
    </location>
</feature>
<feature type="transmembrane region" description="Helical" evidence="7">
    <location>
        <begin position="178"/>
        <end position="199"/>
    </location>
</feature>
<protein>
    <submittedName>
        <fullName evidence="8">Multidrug transporter MatE</fullName>
    </submittedName>
</protein>
<dbReference type="PANTHER" id="PTHR43549">
    <property type="entry name" value="MULTIDRUG RESISTANCE PROTEIN YPNP-RELATED"/>
    <property type="match status" value="1"/>
</dbReference>
<keyword evidence="9" id="KW-1185">Reference proteome</keyword>
<accession>A0A0N0MDS5</accession>
<feature type="transmembrane region" description="Helical" evidence="7">
    <location>
        <begin position="424"/>
        <end position="446"/>
    </location>
</feature>
<reference evidence="8 9" key="1">
    <citation type="submission" date="2015-07" db="EMBL/GenBank/DDBJ databases">
        <title>Whole genome sequencing of Bosea vaviloviae isolated from cave pool.</title>
        <authorList>
            <person name="Tan N.E.H."/>
            <person name="Lee Y.P."/>
            <person name="Gan H.M."/>
            <person name="Barton H."/>
            <person name="Savka M.A."/>
        </authorList>
    </citation>
    <scope>NUCLEOTIDE SEQUENCE [LARGE SCALE GENOMIC DNA]</scope>
    <source>
        <strain evidence="8 9">SD260</strain>
    </source>
</reference>
<dbReference type="PATRIC" id="fig|1526658.3.peg.1841"/>
<feature type="transmembrane region" description="Helical" evidence="7">
    <location>
        <begin position="393"/>
        <end position="412"/>
    </location>
</feature>
<dbReference type="Pfam" id="PF01554">
    <property type="entry name" value="MatE"/>
    <property type="match status" value="2"/>
</dbReference>
<dbReference type="GO" id="GO:0015297">
    <property type="term" value="F:antiporter activity"/>
    <property type="evidence" value="ECO:0007669"/>
    <property type="project" value="InterPro"/>
</dbReference>
<evidence type="ECO:0000313" key="9">
    <source>
        <dbReference type="Proteomes" id="UP000037822"/>
    </source>
</evidence>
<feature type="transmembrane region" description="Helical" evidence="7">
    <location>
        <begin position="26"/>
        <end position="51"/>
    </location>
</feature>
<gene>
    <name evidence="8" type="ORF">AE618_01900</name>
</gene>
<keyword evidence="5 7" id="KW-1133">Transmembrane helix</keyword>
<feature type="transmembrane region" description="Helical" evidence="7">
    <location>
        <begin position="361"/>
        <end position="381"/>
    </location>
</feature>
<dbReference type="AlphaFoldDB" id="A0A0N0MDS5"/>
<dbReference type="PANTHER" id="PTHR43549:SF3">
    <property type="entry name" value="MULTIDRUG RESISTANCE PROTEIN YPNP-RELATED"/>
    <property type="match status" value="1"/>
</dbReference>
<evidence type="ECO:0000256" key="4">
    <source>
        <dbReference type="ARBA" id="ARBA00022692"/>
    </source>
</evidence>
<feature type="transmembrane region" description="Helical" evidence="7">
    <location>
        <begin position="110"/>
        <end position="130"/>
    </location>
</feature>
<dbReference type="InterPro" id="IPR002528">
    <property type="entry name" value="MATE_fam"/>
</dbReference>
<organism evidence="8 9">
    <name type="scientific">Bosea vaviloviae</name>
    <dbReference type="NCBI Taxonomy" id="1526658"/>
    <lineage>
        <taxon>Bacteria</taxon>
        <taxon>Pseudomonadati</taxon>
        <taxon>Pseudomonadota</taxon>
        <taxon>Alphaproteobacteria</taxon>
        <taxon>Hyphomicrobiales</taxon>
        <taxon>Boseaceae</taxon>
        <taxon>Bosea</taxon>
    </lineage>
</organism>
<feature type="transmembrane region" description="Helical" evidence="7">
    <location>
        <begin position="63"/>
        <end position="89"/>
    </location>
</feature>
<evidence type="ECO:0000256" key="5">
    <source>
        <dbReference type="ARBA" id="ARBA00022989"/>
    </source>
</evidence>
<evidence type="ECO:0000256" key="3">
    <source>
        <dbReference type="ARBA" id="ARBA00022475"/>
    </source>
</evidence>
<dbReference type="GO" id="GO:0005886">
    <property type="term" value="C:plasma membrane"/>
    <property type="evidence" value="ECO:0007669"/>
    <property type="project" value="UniProtKB-SubCell"/>
</dbReference>
<keyword evidence="2" id="KW-0813">Transport</keyword>
<feature type="transmembrane region" description="Helical" evidence="7">
    <location>
        <begin position="288"/>
        <end position="308"/>
    </location>
</feature>
<keyword evidence="6 7" id="KW-0472">Membrane</keyword>
<evidence type="ECO:0000256" key="6">
    <source>
        <dbReference type="ARBA" id="ARBA00023136"/>
    </source>
</evidence>
<keyword evidence="3" id="KW-1003">Cell membrane</keyword>
<feature type="transmembrane region" description="Helical" evidence="7">
    <location>
        <begin position="205"/>
        <end position="225"/>
    </location>
</feature>